<sequence>MSNIKVLDVPSSNPHVTSNELMNELRAVINTTKYDHMTVATVLGVLEMVKLHYWQQIE</sequence>
<protein>
    <submittedName>
        <fullName evidence="1">Uncharacterized protein</fullName>
    </submittedName>
</protein>
<accession>A0A6J5KRQ0</accession>
<name>A0A6J5KRQ0_9CAUD</name>
<proteinExistence type="predicted"/>
<evidence type="ECO:0000313" key="1">
    <source>
        <dbReference type="EMBL" id="CAB4123557.1"/>
    </source>
</evidence>
<gene>
    <name evidence="1" type="ORF">UFOVP48_31</name>
</gene>
<organism evidence="1">
    <name type="scientific">uncultured Caudovirales phage</name>
    <dbReference type="NCBI Taxonomy" id="2100421"/>
    <lineage>
        <taxon>Viruses</taxon>
        <taxon>Duplodnaviria</taxon>
        <taxon>Heunggongvirae</taxon>
        <taxon>Uroviricota</taxon>
        <taxon>Caudoviricetes</taxon>
        <taxon>Peduoviridae</taxon>
        <taxon>Maltschvirus</taxon>
        <taxon>Maltschvirus maltsch</taxon>
    </lineage>
</organism>
<dbReference type="EMBL" id="LR796172">
    <property type="protein sequence ID" value="CAB4123557.1"/>
    <property type="molecule type" value="Genomic_DNA"/>
</dbReference>
<reference evidence="1" key="1">
    <citation type="submission" date="2020-04" db="EMBL/GenBank/DDBJ databases">
        <authorList>
            <person name="Chiriac C."/>
            <person name="Salcher M."/>
            <person name="Ghai R."/>
            <person name="Kavagutti S V."/>
        </authorList>
    </citation>
    <scope>NUCLEOTIDE SEQUENCE</scope>
</reference>